<keyword evidence="8" id="KW-1185">Reference proteome</keyword>
<reference evidence="7" key="1">
    <citation type="submission" date="2020-12" db="EMBL/GenBank/DDBJ databases">
        <title>M. sibirica DSM 26468T genome.</title>
        <authorList>
            <person name="Thieme N."/>
            <person name="Rettenmaier R."/>
            <person name="Zverlov V."/>
            <person name="Liebl W."/>
        </authorList>
    </citation>
    <scope>NUCLEOTIDE SEQUENCE</scope>
    <source>
        <strain evidence="7">DSM 26468</strain>
    </source>
</reference>
<name>A0A8J7H5U1_9FIRM</name>
<evidence type="ECO:0000313" key="8">
    <source>
        <dbReference type="Proteomes" id="UP000623269"/>
    </source>
</evidence>
<proteinExistence type="inferred from homology"/>
<dbReference type="InterPro" id="IPR043148">
    <property type="entry name" value="TagF_C"/>
</dbReference>
<sequence length="391" mass="45590">MLKIIGYRMFALIYYICRLFPAGDKRVLCIKTHEEGKGSNVSIVEQALMEKNTGYTFSYIRKSDTLAVKGFKDIRSLLSFFVIKPYQLARARIILQDNIFLPFAYLHLKKGVKVIQLWHGTGTIKKFGQDVNTGTLKELEKRANQRITHLIVNSYEMKKLYAGAFGIKEDKIYPIGLPKTDELLRNLQLNYIQQHFNRDKAYIYNKYAIPSDRKLILYAPTFRDDEANKPSSLHKLEELIKTLPSDYHLGIRLHPFIAKAAETMFFTDSQIEERICQLSFEEDMSALLLAADILITDYSSVIFEYCLMERPILFYAYDLKEFSDNGRGFYYEYESYVPGPVVYTANEVGEIIRSNQFDIERIKSFKQKNFPYLDGKATERLLELIEEDNMR</sequence>
<keyword evidence="6" id="KW-0472">Membrane</keyword>
<dbReference type="InterPro" id="IPR007554">
    <property type="entry name" value="Glycerophosphate_synth"/>
</dbReference>
<keyword evidence="3" id="KW-1003">Cell membrane</keyword>
<evidence type="ECO:0000256" key="5">
    <source>
        <dbReference type="ARBA" id="ARBA00022944"/>
    </source>
</evidence>
<dbReference type="InterPro" id="IPR043149">
    <property type="entry name" value="TagF_N"/>
</dbReference>
<dbReference type="GO" id="GO:0005886">
    <property type="term" value="C:plasma membrane"/>
    <property type="evidence" value="ECO:0007669"/>
    <property type="project" value="UniProtKB-SubCell"/>
</dbReference>
<comment type="subcellular location">
    <subcellularLocation>
        <location evidence="1">Cell membrane</location>
        <topology evidence="1">Peripheral membrane protein</topology>
    </subcellularLocation>
</comment>
<keyword evidence="4" id="KW-0808">Transferase</keyword>
<comment type="similarity">
    <text evidence="2">Belongs to the CDP-glycerol glycerophosphotransferase family.</text>
</comment>
<dbReference type="PANTHER" id="PTHR37316">
    <property type="entry name" value="TEICHOIC ACID GLYCEROL-PHOSPHATE PRIMASE"/>
    <property type="match status" value="1"/>
</dbReference>
<accession>A0A8J7H5U1</accession>
<dbReference type="InterPro" id="IPR051612">
    <property type="entry name" value="Teichoic_Acid_Biosynth"/>
</dbReference>
<evidence type="ECO:0000256" key="3">
    <source>
        <dbReference type="ARBA" id="ARBA00022475"/>
    </source>
</evidence>
<dbReference type="Pfam" id="PF04464">
    <property type="entry name" value="Glyphos_transf"/>
    <property type="match status" value="1"/>
</dbReference>
<evidence type="ECO:0000256" key="6">
    <source>
        <dbReference type="ARBA" id="ARBA00023136"/>
    </source>
</evidence>
<dbReference type="AlphaFoldDB" id="A0A8J7H5U1"/>
<dbReference type="SUPFAM" id="SSF53756">
    <property type="entry name" value="UDP-Glycosyltransferase/glycogen phosphorylase"/>
    <property type="match status" value="1"/>
</dbReference>
<evidence type="ECO:0000256" key="1">
    <source>
        <dbReference type="ARBA" id="ARBA00004202"/>
    </source>
</evidence>
<dbReference type="GO" id="GO:0047355">
    <property type="term" value="F:CDP-glycerol glycerophosphotransferase activity"/>
    <property type="evidence" value="ECO:0007669"/>
    <property type="project" value="InterPro"/>
</dbReference>
<evidence type="ECO:0000256" key="2">
    <source>
        <dbReference type="ARBA" id="ARBA00010488"/>
    </source>
</evidence>
<dbReference type="Gene3D" id="3.40.50.11820">
    <property type="match status" value="1"/>
</dbReference>
<evidence type="ECO:0000313" key="7">
    <source>
        <dbReference type="EMBL" id="MBH1940366.1"/>
    </source>
</evidence>
<dbReference type="PANTHER" id="PTHR37316:SF3">
    <property type="entry name" value="TEICHOIC ACID GLYCEROL-PHOSPHATE TRANSFERASE"/>
    <property type="match status" value="1"/>
</dbReference>
<keyword evidence="5" id="KW-0777">Teichoic acid biosynthesis</keyword>
<dbReference type="EMBL" id="JAEAGR010000004">
    <property type="protein sequence ID" value="MBH1940366.1"/>
    <property type="molecule type" value="Genomic_DNA"/>
</dbReference>
<comment type="caution">
    <text evidence="7">The sequence shown here is derived from an EMBL/GenBank/DDBJ whole genome shotgun (WGS) entry which is preliminary data.</text>
</comment>
<protein>
    <submittedName>
        <fullName evidence="7">CDP-glycerol glycerophosphotransferase family protein</fullName>
    </submittedName>
</protein>
<dbReference type="RefSeq" id="WP_197660590.1">
    <property type="nucleotide sequence ID" value="NZ_JAEAGR010000004.1"/>
</dbReference>
<dbReference type="Proteomes" id="UP000623269">
    <property type="component" value="Unassembled WGS sequence"/>
</dbReference>
<organism evidence="7 8">
    <name type="scientific">Mobilitalea sibirica</name>
    <dbReference type="NCBI Taxonomy" id="1462919"/>
    <lineage>
        <taxon>Bacteria</taxon>
        <taxon>Bacillati</taxon>
        <taxon>Bacillota</taxon>
        <taxon>Clostridia</taxon>
        <taxon>Lachnospirales</taxon>
        <taxon>Lachnospiraceae</taxon>
        <taxon>Mobilitalea</taxon>
    </lineage>
</organism>
<dbReference type="Gene3D" id="3.40.50.12580">
    <property type="match status" value="1"/>
</dbReference>
<gene>
    <name evidence="7" type="ORF">I5677_05580</name>
</gene>
<dbReference type="GO" id="GO:0019350">
    <property type="term" value="P:teichoic acid biosynthetic process"/>
    <property type="evidence" value="ECO:0007669"/>
    <property type="project" value="UniProtKB-KW"/>
</dbReference>
<evidence type="ECO:0000256" key="4">
    <source>
        <dbReference type="ARBA" id="ARBA00022679"/>
    </source>
</evidence>